<evidence type="ECO:0000313" key="10">
    <source>
        <dbReference type="Proteomes" id="UP001524502"/>
    </source>
</evidence>
<dbReference type="NCBIfam" id="TIGR00229">
    <property type="entry name" value="sensory_box"/>
    <property type="match status" value="1"/>
</dbReference>
<organism evidence="9 10">
    <name type="scientific">Anaerovorax odorimutans</name>
    <dbReference type="NCBI Taxonomy" id="109327"/>
    <lineage>
        <taxon>Bacteria</taxon>
        <taxon>Bacillati</taxon>
        <taxon>Bacillota</taxon>
        <taxon>Clostridia</taxon>
        <taxon>Peptostreptococcales</taxon>
        <taxon>Anaerovoracaceae</taxon>
        <taxon>Anaerovorax</taxon>
    </lineage>
</organism>
<evidence type="ECO:0000259" key="8">
    <source>
        <dbReference type="PROSITE" id="PS50113"/>
    </source>
</evidence>
<accession>A0ABT1RRZ1</accession>
<evidence type="ECO:0000259" key="7">
    <source>
        <dbReference type="PROSITE" id="PS50045"/>
    </source>
</evidence>
<keyword evidence="5" id="KW-0804">Transcription</keyword>
<dbReference type="InterPro" id="IPR025943">
    <property type="entry name" value="Sigma_54_int_dom_ATP-bd_2"/>
</dbReference>
<evidence type="ECO:0000256" key="4">
    <source>
        <dbReference type="ARBA" id="ARBA00023125"/>
    </source>
</evidence>
<dbReference type="Pfam" id="PF00158">
    <property type="entry name" value="Sigma54_activat"/>
    <property type="match status" value="1"/>
</dbReference>
<gene>
    <name evidence="9" type="ORF">NE619_14545</name>
</gene>
<dbReference type="Gene3D" id="1.10.10.60">
    <property type="entry name" value="Homeodomain-like"/>
    <property type="match status" value="1"/>
</dbReference>
<dbReference type="Pfam" id="PF25601">
    <property type="entry name" value="AAA_lid_14"/>
    <property type="match status" value="1"/>
</dbReference>
<feature type="domain" description="PAC" evidence="8">
    <location>
        <begin position="91"/>
        <end position="144"/>
    </location>
</feature>
<dbReference type="InterPro" id="IPR001270">
    <property type="entry name" value="ClpA/B"/>
</dbReference>
<evidence type="ECO:0000256" key="6">
    <source>
        <dbReference type="SAM" id="Coils"/>
    </source>
</evidence>
<dbReference type="PANTHER" id="PTHR32071:SF57">
    <property type="entry name" value="C4-DICARBOXYLATE TRANSPORT TRANSCRIPTIONAL REGULATORY PROTEIN DCTD"/>
    <property type="match status" value="1"/>
</dbReference>
<proteinExistence type="predicted"/>
<evidence type="ECO:0000256" key="2">
    <source>
        <dbReference type="ARBA" id="ARBA00022840"/>
    </source>
</evidence>
<protein>
    <submittedName>
        <fullName evidence="9">Sigma 54-interacting transcriptional regulator</fullName>
    </submittedName>
</protein>
<dbReference type="SMART" id="SM00382">
    <property type="entry name" value="AAA"/>
    <property type="match status" value="1"/>
</dbReference>
<dbReference type="PROSITE" id="PS50113">
    <property type="entry name" value="PAC"/>
    <property type="match status" value="1"/>
</dbReference>
<dbReference type="InterPro" id="IPR025944">
    <property type="entry name" value="Sigma_54_int_dom_CS"/>
</dbReference>
<dbReference type="SMART" id="SM00091">
    <property type="entry name" value="PAS"/>
    <property type="match status" value="1"/>
</dbReference>
<dbReference type="SUPFAM" id="SSF55785">
    <property type="entry name" value="PYP-like sensor domain (PAS domain)"/>
    <property type="match status" value="1"/>
</dbReference>
<evidence type="ECO:0000256" key="3">
    <source>
        <dbReference type="ARBA" id="ARBA00023015"/>
    </source>
</evidence>
<name>A0ABT1RRZ1_9FIRM</name>
<dbReference type="InterPro" id="IPR002078">
    <property type="entry name" value="Sigma_54_int"/>
</dbReference>
<dbReference type="PROSITE" id="PS00676">
    <property type="entry name" value="SIGMA54_INTERACT_2"/>
    <property type="match status" value="1"/>
</dbReference>
<dbReference type="InterPro" id="IPR013767">
    <property type="entry name" value="PAS_fold"/>
</dbReference>
<dbReference type="PANTHER" id="PTHR32071">
    <property type="entry name" value="TRANSCRIPTIONAL REGULATORY PROTEIN"/>
    <property type="match status" value="1"/>
</dbReference>
<dbReference type="Proteomes" id="UP001524502">
    <property type="component" value="Unassembled WGS sequence"/>
</dbReference>
<keyword evidence="4" id="KW-0238">DNA-binding</keyword>
<feature type="domain" description="Sigma-54 factor interaction" evidence="7">
    <location>
        <begin position="169"/>
        <end position="398"/>
    </location>
</feature>
<keyword evidence="10" id="KW-1185">Reference proteome</keyword>
<dbReference type="SUPFAM" id="SSF46689">
    <property type="entry name" value="Homeodomain-like"/>
    <property type="match status" value="1"/>
</dbReference>
<dbReference type="InterPro" id="IPR000014">
    <property type="entry name" value="PAS"/>
</dbReference>
<dbReference type="Gene3D" id="3.40.50.300">
    <property type="entry name" value="P-loop containing nucleotide triphosphate hydrolases"/>
    <property type="match status" value="1"/>
</dbReference>
<dbReference type="InterPro" id="IPR035965">
    <property type="entry name" value="PAS-like_dom_sf"/>
</dbReference>
<dbReference type="InterPro" id="IPR000700">
    <property type="entry name" value="PAS-assoc_C"/>
</dbReference>
<comment type="caution">
    <text evidence="9">The sequence shown here is derived from an EMBL/GenBank/DDBJ whole genome shotgun (WGS) entry which is preliminary data.</text>
</comment>
<dbReference type="CDD" id="cd00130">
    <property type="entry name" value="PAS"/>
    <property type="match status" value="1"/>
</dbReference>
<evidence type="ECO:0000256" key="1">
    <source>
        <dbReference type="ARBA" id="ARBA00022741"/>
    </source>
</evidence>
<dbReference type="Gene3D" id="3.30.450.20">
    <property type="entry name" value="PAS domain"/>
    <property type="match status" value="1"/>
</dbReference>
<sequence>MVDYTYIYWIKKPETEFTAMKETDLANHFNEILDAIHEDLMITDGEGVVLKVSPTFQKMYKISADYAIGKTVYQLEKEGYFKPSIVARVIQSGEKVTMKQTTKTKRNLVVTATPVFAEDGSTEFIVSFSRDITELLQLQKQYSKLENEIEKYTAEINHLRKDVAIAEGVVGQSPQMVKILETIKRVADFDANILFLGPSGVGKTMLAKIVHKNSNRREGPFIEINCAAIPENLLESELFGYERGSFTGANAGGKVGLIELANGGTLLLDEISEMPLSLQAKLLKTIQDKIITRVGGTKAIKVDFRLITASNRNLEEFAEQGLFRKDLYYRLNVINIDIPPLAQRREDIIPLAEHFLAKSNAHYGLRKSFHPQAMEAMMNYSWPGNVRELANVVERVSMTSEKDVIEKKALPDEVIREKKKATAPVQDLDKAVEEFEGEIIREAYDKYRTTVGVGSALNISQSTAYRKIEKYVKIKK</sequence>
<keyword evidence="3" id="KW-0805">Transcription regulation</keyword>
<dbReference type="InterPro" id="IPR009057">
    <property type="entry name" value="Homeodomain-like_sf"/>
</dbReference>
<dbReference type="SUPFAM" id="SSF52540">
    <property type="entry name" value="P-loop containing nucleoside triphosphate hydrolases"/>
    <property type="match status" value="1"/>
</dbReference>
<keyword evidence="1" id="KW-0547">Nucleotide-binding</keyword>
<reference evidence="9 10" key="1">
    <citation type="submission" date="2022-06" db="EMBL/GenBank/DDBJ databases">
        <title>Isolation of gut microbiota from human fecal samples.</title>
        <authorList>
            <person name="Pamer E.G."/>
            <person name="Barat B."/>
            <person name="Waligurski E."/>
            <person name="Medina S."/>
            <person name="Paddock L."/>
            <person name="Mostad J."/>
        </authorList>
    </citation>
    <scope>NUCLEOTIDE SEQUENCE [LARGE SCALE GENOMIC DNA]</scope>
    <source>
        <strain evidence="9 10">SL.3.17</strain>
    </source>
</reference>
<keyword evidence="6" id="KW-0175">Coiled coil</keyword>
<feature type="coiled-coil region" evidence="6">
    <location>
        <begin position="128"/>
        <end position="169"/>
    </location>
</feature>
<dbReference type="PROSITE" id="PS50045">
    <property type="entry name" value="SIGMA54_INTERACT_4"/>
    <property type="match status" value="1"/>
</dbReference>
<evidence type="ECO:0000256" key="5">
    <source>
        <dbReference type="ARBA" id="ARBA00023163"/>
    </source>
</evidence>
<dbReference type="EMBL" id="JANFXK010000018">
    <property type="protein sequence ID" value="MCQ4637952.1"/>
    <property type="molecule type" value="Genomic_DNA"/>
</dbReference>
<dbReference type="Gene3D" id="1.10.8.60">
    <property type="match status" value="1"/>
</dbReference>
<evidence type="ECO:0000313" key="9">
    <source>
        <dbReference type="EMBL" id="MCQ4637952.1"/>
    </source>
</evidence>
<dbReference type="Pfam" id="PF00989">
    <property type="entry name" value="PAS"/>
    <property type="match status" value="1"/>
</dbReference>
<dbReference type="InterPro" id="IPR003593">
    <property type="entry name" value="AAA+_ATPase"/>
</dbReference>
<dbReference type="PROSITE" id="PS00688">
    <property type="entry name" value="SIGMA54_INTERACT_3"/>
    <property type="match status" value="1"/>
</dbReference>
<dbReference type="PRINTS" id="PR00300">
    <property type="entry name" value="CLPPROTEASEA"/>
</dbReference>
<dbReference type="InterPro" id="IPR027417">
    <property type="entry name" value="P-loop_NTPase"/>
</dbReference>
<keyword evidence="2" id="KW-0067">ATP-binding</keyword>
<dbReference type="InterPro" id="IPR058031">
    <property type="entry name" value="AAA_lid_NorR"/>
</dbReference>
<dbReference type="CDD" id="cd00009">
    <property type="entry name" value="AAA"/>
    <property type="match status" value="1"/>
</dbReference>